<dbReference type="InterPro" id="IPR042197">
    <property type="entry name" value="Apaf_helical"/>
</dbReference>
<evidence type="ECO:0000256" key="1">
    <source>
        <dbReference type="ARBA" id="ARBA00008894"/>
    </source>
</evidence>
<dbReference type="InterPro" id="IPR032675">
    <property type="entry name" value="LRR_dom_sf"/>
</dbReference>
<dbReference type="Proteomes" id="UP000827889">
    <property type="component" value="Chromosome 2"/>
</dbReference>
<gene>
    <name evidence="11" type="primary">LOC115749970</name>
</gene>
<organism evidence="10 11">
    <name type="scientific">Rhodamnia argentea</name>
    <dbReference type="NCBI Taxonomy" id="178133"/>
    <lineage>
        <taxon>Eukaryota</taxon>
        <taxon>Viridiplantae</taxon>
        <taxon>Streptophyta</taxon>
        <taxon>Embryophyta</taxon>
        <taxon>Tracheophyta</taxon>
        <taxon>Spermatophyta</taxon>
        <taxon>Magnoliopsida</taxon>
        <taxon>eudicotyledons</taxon>
        <taxon>Gunneridae</taxon>
        <taxon>Pentapetalae</taxon>
        <taxon>rosids</taxon>
        <taxon>malvids</taxon>
        <taxon>Myrtales</taxon>
        <taxon>Myrtaceae</taxon>
        <taxon>Myrtoideae</taxon>
        <taxon>Myrteae</taxon>
        <taxon>Australasian group</taxon>
        <taxon>Rhodamnia</taxon>
    </lineage>
</organism>
<dbReference type="Gene3D" id="3.80.10.10">
    <property type="entry name" value="Ribonuclease Inhibitor"/>
    <property type="match status" value="3"/>
</dbReference>
<dbReference type="InterPro" id="IPR050905">
    <property type="entry name" value="Plant_NBS-LRR"/>
</dbReference>
<dbReference type="InterPro" id="IPR001611">
    <property type="entry name" value="Leu-rich_rpt"/>
</dbReference>
<dbReference type="SMART" id="SM00369">
    <property type="entry name" value="LRR_TYP"/>
    <property type="match status" value="2"/>
</dbReference>
<keyword evidence="2" id="KW-0433">Leucine-rich repeat</keyword>
<comment type="similarity">
    <text evidence="1">Belongs to the disease resistance NB-LRR family.</text>
</comment>
<name>A0ABM3H3C9_9MYRT</name>
<evidence type="ECO:0000256" key="7">
    <source>
        <dbReference type="SAM" id="MobiDB-lite"/>
    </source>
</evidence>
<dbReference type="RefSeq" id="XP_048131117.1">
    <property type="nucleotide sequence ID" value="XM_048275160.1"/>
</dbReference>
<evidence type="ECO:0000256" key="2">
    <source>
        <dbReference type="ARBA" id="ARBA00022614"/>
    </source>
</evidence>
<dbReference type="InterPro" id="IPR002182">
    <property type="entry name" value="NB-ARC"/>
</dbReference>
<evidence type="ECO:0000313" key="10">
    <source>
        <dbReference type="Proteomes" id="UP000827889"/>
    </source>
</evidence>
<evidence type="ECO:0000256" key="4">
    <source>
        <dbReference type="ARBA" id="ARBA00022741"/>
    </source>
</evidence>
<dbReference type="Pfam" id="PF13855">
    <property type="entry name" value="LRR_8"/>
    <property type="match status" value="1"/>
</dbReference>
<accession>A0ABM3H3C9</accession>
<evidence type="ECO:0000256" key="5">
    <source>
        <dbReference type="ARBA" id="ARBA00022821"/>
    </source>
</evidence>
<dbReference type="GeneID" id="115749970"/>
<keyword evidence="3" id="KW-0677">Repeat</keyword>
<feature type="domain" description="Disease resistance protein At4g27190-like leucine-rich repeats" evidence="9">
    <location>
        <begin position="926"/>
        <end position="1038"/>
    </location>
</feature>
<dbReference type="Gene3D" id="1.10.8.430">
    <property type="entry name" value="Helical domain of apoptotic protease-activating factors"/>
    <property type="match status" value="1"/>
</dbReference>
<dbReference type="Pfam" id="PF23247">
    <property type="entry name" value="LRR_RPS2"/>
    <property type="match status" value="1"/>
</dbReference>
<dbReference type="InterPro" id="IPR003591">
    <property type="entry name" value="Leu-rich_rpt_typical-subtyp"/>
</dbReference>
<dbReference type="SUPFAM" id="SSF52058">
    <property type="entry name" value="L domain-like"/>
    <property type="match status" value="1"/>
</dbReference>
<keyword evidence="4" id="KW-0547">Nucleotide-binding</keyword>
<feature type="region of interest" description="Disordered" evidence="7">
    <location>
        <begin position="217"/>
        <end position="247"/>
    </location>
</feature>
<dbReference type="PANTHER" id="PTHR33463">
    <property type="entry name" value="NB-ARC DOMAIN-CONTAINING PROTEIN-RELATED"/>
    <property type="match status" value="1"/>
</dbReference>
<feature type="region of interest" description="Disordered" evidence="7">
    <location>
        <begin position="64"/>
        <end position="102"/>
    </location>
</feature>
<keyword evidence="5" id="KW-0611">Plant defense</keyword>
<evidence type="ECO:0000259" key="9">
    <source>
        <dbReference type="Pfam" id="PF23247"/>
    </source>
</evidence>
<sequence>MPREKDPFRDYVEFLQNNKWKWKCNFCNIEYRGSVTRIKAHLAGFGGYGINACKKVDRRVRSKARKALKDKGEAESSNGSEGNVEECAHQPVTTNNEDAPRETSVPAMTHLSFNGASSSAFLPLPGTNLPNLSLPAQVPIPQMEHSLWTLPPQHHTGDSYIQPRNLSDRSSGGDLAPEAWTNMPGPVDAGEGEPNPTFPQDARTDYALMDSRPSTCGLVGKNMPTRKRKLEEPSNGEGDMDESETCCRKSSPLVTTELVGKESKEAIKKICDYLMDAESVIIGIYGMGGVGKTAILMHVHNRVLLEDSAFSNVFWVSVPQKFSVYELQDKIANAVGLDSLSKDKDVKRRASIMHRHLETMKSSILLLDGLWMHFEVKDVGIPIKKGGLKLVLTTRSLDVCHKMLCQMKIKIEPLCWEEDSWSLFLEKLCSAKELPSEVEEIARSILEMCGGLPLGIIEIATRLRGVEKVHEWKDLLQNLQESRMELDVLKELKLSYVDLGSPQVQRCFLHLVLCFGKDDDGTDEEELIESLIDEGLLGGIATRQKQHDQGNTILDKIRNSCLLEEAPFRPVQPLIRDMALQIATSTTHMVKAHMSLEEFPEEELWTDHLQKVFLQGNDIKEIPCSLSPNCPKLTRLSLNENNNLIAIHGSFFEHLKELKVLDLSRTGIMELPDSISHLERLEALLLHGCEELHHIPYVWKLEFLRKLDLKGCRRLEVVPDGMEMLVKLTYLDLRGTRIKTLPEGVLPNLVNLQFLAIEKVRAGEERELKKVEALYCSVPNVETFNACVRFLEQNSSRQYDLTLNLSEESFPEAVYERRIFIESGHSIKAWEYGGIGGDGGALLLPNNVQEEVEVGGCGGVRRLCEVGPLENLEVLEIKEWENLDPRLQSLTITGCPKLKHLLKWECLTPARLRNLKKIKIRNCEELEEIIRGPFPSGVTCGLTYLEVSGCNKMKRVMLTQDTLLQLPSLRDISVEDCKGVEVIIGGTVADTTPYSFPHLINLTLRNLPELKSICDDGRAVSCGSLFSLVIGNCPKLKRSPEQLLLLDNDNGLLLRSTHPFFTSTLGQIS</sequence>
<keyword evidence="6" id="KW-0067">ATP-binding</keyword>
<dbReference type="InterPro" id="IPR027417">
    <property type="entry name" value="P-loop_NTPase"/>
</dbReference>
<feature type="region of interest" description="Disordered" evidence="7">
    <location>
        <begin position="158"/>
        <end position="202"/>
    </location>
</feature>
<dbReference type="Pfam" id="PF00931">
    <property type="entry name" value="NB-ARC"/>
    <property type="match status" value="1"/>
</dbReference>
<protein>
    <submittedName>
        <fullName evidence="11">Probable disease resistance protein At4g27220</fullName>
    </submittedName>
</protein>
<evidence type="ECO:0000256" key="6">
    <source>
        <dbReference type="ARBA" id="ARBA00022840"/>
    </source>
</evidence>
<dbReference type="PANTHER" id="PTHR33463:SF221">
    <property type="entry name" value="LEUCINE-RICH REPEAT DOMAIN, L DOMAIN-CONTAINING PROTEIN"/>
    <property type="match status" value="1"/>
</dbReference>
<reference evidence="11" key="2">
    <citation type="submission" date="2025-08" db="UniProtKB">
        <authorList>
            <consortium name="RefSeq"/>
        </authorList>
    </citation>
    <scope>IDENTIFICATION</scope>
    <source>
        <tissue evidence="11">Leaf</tissue>
    </source>
</reference>
<dbReference type="Gene3D" id="3.40.50.300">
    <property type="entry name" value="P-loop containing nucleotide triphosphate hydrolases"/>
    <property type="match status" value="1"/>
</dbReference>
<dbReference type="InterPro" id="IPR057135">
    <property type="entry name" value="At4g27190-like_LRR"/>
</dbReference>
<proteinExistence type="inferred from homology"/>
<dbReference type="SUPFAM" id="SSF52540">
    <property type="entry name" value="P-loop containing nucleoside triphosphate hydrolases"/>
    <property type="match status" value="1"/>
</dbReference>
<evidence type="ECO:0000256" key="3">
    <source>
        <dbReference type="ARBA" id="ARBA00022737"/>
    </source>
</evidence>
<feature type="domain" description="NB-ARC" evidence="8">
    <location>
        <begin position="265"/>
        <end position="429"/>
    </location>
</feature>
<keyword evidence="10" id="KW-1185">Reference proteome</keyword>
<dbReference type="PRINTS" id="PR00364">
    <property type="entry name" value="DISEASERSIST"/>
</dbReference>
<reference evidence="10" key="1">
    <citation type="submission" date="2025-05" db="UniProtKB">
        <authorList>
            <consortium name="RefSeq"/>
        </authorList>
    </citation>
    <scope>NUCLEOTIDE SEQUENCE [LARGE SCALE GENOMIC DNA]</scope>
</reference>
<evidence type="ECO:0000259" key="8">
    <source>
        <dbReference type="Pfam" id="PF00931"/>
    </source>
</evidence>
<evidence type="ECO:0000313" key="11">
    <source>
        <dbReference type="RefSeq" id="XP_048131117.1"/>
    </source>
</evidence>